<dbReference type="PANTHER" id="PTHR39963:SF1">
    <property type="entry name" value="MNMC-LIKE METHYLTRANSFERASE DOMAIN-CONTAINING PROTEIN"/>
    <property type="match status" value="1"/>
</dbReference>
<proteinExistence type="predicted"/>
<comment type="caution">
    <text evidence="2">The sequence shown here is derived from an EMBL/GenBank/DDBJ whole genome shotgun (WGS) entry which is preliminary data.</text>
</comment>
<organism evidence="2 3">
    <name type="scientific">Aquimarina addita</name>
    <dbReference type="NCBI Taxonomy" id="870485"/>
    <lineage>
        <taxon>Bacteria</taxon>
        <taxon>Pseudomonadati</taxon>
        <taxon>Bacteroidota</taxon>
        <taxon>Flavobacteriia</taxon>
        <taxon>Flavobacteriales</taxon>
        <taxon>Flavobacteriaceae</taxon>
        <taxon>Aquimarina</taxon>
    </lineage>
</organism>
<sequence>MQEKLQREIITTSDGSTTIHFPALNEQYHSKHGAVNEANHVFIRSGLEHILNSKNFSKISILEIGFGTGLNAFVTYLKGQEMIQNIDYVGVEAYPVPSEEVAQLNYGNILNEGVCKQVFDTLHKVVWEQPVEVSPSFLLTKRKQFFKDIEDRDRFDLIYFDAFGARVQPDLWTVAIFQKMYDALKNYGVLVTYSAKGSVRRAMQEVGFTVERLPGPPGKREMLRATKGVLNL</sequence>
<dbReference type="PANTHER" id="PTHR39963">
    <property type="entry name" value="SLL0983 PROTEIN"/>
    <property type="match status" value="1"/>
</dbReference>
<evidence type="ECO:0000259" key="1">
    <source>
        <dbReference type="Pfam" id="PF05430"/>
    </source>
</evidence>
<dbReference type="InterPro" id="IPR047785">
    <property type="entry name" value="tRNA_MNMC2"/>
</dbReference>
<feature type="domain" description="MnmC-like methyltransferase" evidence="1">
    <location>
        <begin position="147"/>
        <end position="227"/>
    </location>
</feature>
<name>A0ABP6UW76_9FLAO</name>
<dbReference type="RefSeq" id="WP_344930644.1">
    <property type="nucleotide sequence ID" value="NZ_BAABCW010000028.1"/>
</dbReference>
<evidence type="ECO:0000313" key="2">
    <source>
        <dbReference type="EMBL" id="GAA3522082.1"/>
    </source>
</evidence>
<dbReference type="NCBIfam" id="NF033855">
    <property type="entry name" value="tRNA_MNMC2"/>
    <property type="match status" value="1"/>
</dbReference>
<reference evidence="3" key="1">
    <citation type="journal article" date="2019" name="Int. J. Syst. Evol. Microbiol.">
        <title>The Global Catalogue of Microorganisms (GCM) 10K type strain sequencing project: providing services to taxonomists for standard genome sequencing and annotation.</title>
        <authorList>
            <consortium name="The Broad Institute Genomics Platform"/>
            <consortium name="The Broad Institute Genome Sequencing Center for Infectious Disease"/>
            <person name="Wu L."/>
            <person name="Ma J."/>
        </authorList>
    </citation>
    <scope>NUCLEOTIDE SEQUENCE [LARGE SCALE GENOMIC DNA]</scope>
    <source>
        <strain evidence="3">JCM 17106</strain>
    </source>
</reference>
<dbReference type="Proteomes" id="UP001500459">
    <property type="component" value="Unassembled WGS sequence"/>
</dbReference>
<dbReference type="Pfam" id="PF05430">
    <property type="entry name" value="Methyltransf_30"/>
    <property type="match status" value="1"/>
</dbReference>
<protein>
    <submittedName>
        <fullName evidence="2">tRNA (5-methylaminomethyl-2-thiouridine)(34)-methyltransferase MnmD</fullName>
    </submittedName>
</protein>
<dbReference type="SUPFAM" id="SSF53335">
    <property type="entry name" value="S-adenosyl-L-methionine-dependent methyltransferases"/>
    <property type="match status" value="1"/>
</dbReference>
<keyword evidence="3" id="KW-1185">Reference proteome</keyword>
<gene>
    <name evidence="2" type="primary">mnmD</name>
    <name evidence="2" type="ORF">GCM10022393_40750</name>
</gene>
<evidence type="ECO:0000313" key="3">
    <source>
        <dbReference type="Proteomes" id="UP001500459"/>
    </source>
</evidence>
<dbReference type="Gene3D" id="3.40.50.150">
    <property type="entry name" value="Vaccinia Virus protein VP39"/>
    <property type="match status" value="1"/>
</dbReference>
<accession>A0ABP6UW76</accession>
<dbReference type="InterPro" id="IPR008471">
    <property type="entry name" value="MnmC-like_methylTransf"/>
</dbReference>
<dbReference type="EMBL" id="BAABCW010000028">
    <property type="protein sequence ID" value="GAA3522082.1"/>
    <property type="molecule type" value="Genomic_DNA"/>
</dbReference>
<dbReference type="InterPro" id="IPR029063">
    <property type="entry name" value="SAM-dependent_MTases_sf"/>
</dbReference>